<dbReference type="PANTHER" id="PTHR47723">
    <property type="entry name" value="OS05G0353850 PROTEIN"/>
    <property type="match status" value="1"/>
</dbReference>
<dbReference type="CDD" id="cd06222">
    <property type="entry name" value="RNase_H_like"/>
    <property type="match status" value="1"/>
</dbReference>
<dbReference type="SUPFAM" id="SSF53098">
    <property type="entry name" value="Ribonuclease H-like"/>
    <property type="match status" value="1"/>
</dbReference>
<dbReference type="InterPro" id="IPR044730">
    <property type="entry name" value="RNase_H-like_dom_plant"/>
</dbReference>
<dbReference type="InterPro" id="IPR012337">
    <property type="entry name" value="RNaseH-like_sf"/>
</dbReference>
<dbReference type="EMBL" id="CM003608">
    <property type="protein sequence ID" value="KYP65493.1"/>
    <property type="molecule type" value="Genomic_DNA"/>
</dbReference>
<reference evidence="2 3" key="1">
    <citation type="journal article" date="2012" name="Nat. Biotechnol.">
        <title>Draft genome sequence of pigeonpea (Cajanus cajan), an orphan legume crop of resource-poor farmers.</title>
        <authorList>
            <person name="Varshney R.K."/>
            <person name="Chen W."/>
            <person name="Li Y."/>
            <person name="Bharti A.K."/>
            <person name="Saxena R.K."/>
            <person name="Schlueter J.A."/>
            <person name="Donoghue M.T."/>
            <person name="Azam S."/>
            <person name="Fan G."/>
            <person name="Whaley A.M."/>
            <person name="Farmer A.D."/>
            <person name="Sheridan J."/>
            <person name="Iwata A."/>
            <person name="Tuteja R."/>
            <person name="Penmetsa R.V."/>
            <person name="Wu W."/>
            <person name="Upadhyaya H.D."/>
            <person name="Yang S.P."/>
            <person name="Shah T."/>
            <person name="Saxena K.B."/>
            <person name="Michael T."/>
            <person name="McCombie W.R."/>
            <person name="Yang B."/>
            <person name="Zhang G."/>
            <person name="Yang H."/>
            <person name="Wang J."/>
            <person name="Spillane C."/>
            <person name="Cook D.R."/>
            <person name="May G.D."/>
            <person name="Xu X."/>
            <person name="Jackson S.A."/>
        </authorList>
    </citation>
    <scope>NUCLEOTIDE SEQUENCE [LARGE SCALE GENOMIC DNA]</scope>
    <source>
        <strain evidence="3">cv. Asha</strain>
    </source>
</reference>
<sequence>MTNDTCYERGLVTNLSCPICMLDSEDTMHALRDSISAKQVWTTMPGRIYIYHPLDINIQEWLLFHLTRRSLGGGMNWPLTFAITIDALWQRRNKAVFQHSFSSTNQLISIVMNRANSIVNSNSPFDAGDQTGVTNKLRNSNGPPSGYIKLNGDGAVSNAGTSSCGGLVRDSNGRCILAYSRKLDHCSVLKAELWAILQGLRLIHLRSLGSHILIESDSLEAITLLKNGCPRQRDCSYLVQQISELAASCETVSYMHIGREANLVADLLAKHHPLLEENLVVYDSPPSFILPLLTADMADAC</sequence>
<keyword evidence="3" id="KW-1185">Reference proteome</keyword>
<gene>
    <name evidence="2" type="ORF">KK1_011729</name>
</gene>
<dbReference type="Proteomes" id="UP000075243">
    <property type="component" value="Chromosome 6"/>
</dbReference>
<dbReference type="STRING" id="3821.A0A151TEP3"/>
<name>A0A151TEP3_CAJCA</name>
<accession>A0A151TEP3</accession>
<organism evidence="2 3">
    <name type="scientific">Cajanus cajan</name>
    <name type="common">Pigeon pea</name>
    <name type="synonym">Cajanus indicus</name>
    <dbReference type="NCBI Taxonomy" id="3821"/>
    <lineage>
        <taxon>Eukaryota</taxon>
        <taxon>Viridiplantae</taxon>
        <taxon>Streptophyta</taxon>
        <taxon>Embryophyta</taxon>
        <taxon>Tracheophyta</taxon>
        <taxon>Spermatophyta</taxon>
        <taxon>Magnoliopsida</taxon>
        <taxon>eudicotyledons</taxon>
        <taxon>Gunneridae</taxon>
        <taxon>Pentapetalae</taxon>
        <taxon>rosids</taxon>
        <taxon>fabids</taxon>
        <taxon>Fabales</taxon>
        <taxon>Fabaceae</taxon>
        <taxon>Papilionoideae</taxon>
        <taxon>50 kb inversion clade</taxon>
        <taxon>NPAAA clade</taxon>
        <taxon>indigoferoid/millettioid clade</taxon>
        <taxon>Phaseoleae</taxon>
        <taxon>Cajanus</taxon>
    </lineage>
</organism>
<protein>
    <submittedName>
        <fullName evidence="2">Ribonuclease H protein At1g65750 family</fullName>
    </submittedName>
</protein>
<evidence type="ECO:0000313" key="3">
    <source>
        <dbReference type="Proteomes" id="UP000075243"/>
    </source>
</evidence>
<dbReference type="OMA" id="RSHEGWI"/>
<dbReference type="InterPro" id="IPR002156">
    <property type="entry name" value="RNaseH_domain"/>
</dbReference>
<dbReference type="InterPro" id="IPR053151">
    <property type="entry name" value="RNase_H-like"/>
</dbReference>
<dbReference type="GO" id="GO:0003676">
    <property type="term" value="F:nucleic acid binding"/>
    <property type="evidence" value="ECO:0007669"/>
    <property type="project" value="InterPro"/>
</dbReference>
<dbReference type="PANTHER" id="PTHR47723:SF19">
    <property type="entry name" value="POLYNUCLEOTIDYL TRANSFERASE, RIBONUCLEASE H-LIKE SUPERFAMILY PROTEIN"/>
    <property type="match status" value="1"/>
</dbReference>
<evidence type="ECO:0000259" key="1">
    <source>
        <dbReference type="Pfam" id="PF13456"/>
    </source>
</evidence>
<dbReference type="AlphaFoldDB" id="A0A151TEP3"/>
<dbReference type="Gene3D" id="3.30.420.10">
    <property type="entry name" value="Ribonuclease H-like superfamily/Ribonuclease H"/>
    <property type="match status" value="1"/>
</dbReference>
<dbReference type="Pfam" id="PF13456">
    <property type="entry name" value="RVT_3"/>
    <property type="match status" value="1"/>
</dbReference>
<proteinExistence type="predicted"/>
<dbReference type="InterPro" id="IPR036397">
    <property type="entry name" value="RNaseH_sf"/>
</dbReference>
<evidence type="ECO:0000313" key="2">
    <source>
        <dbReference type="EMBL" id="KYP65493.1"/>
    </source>
</evidence>
<dbReference type="GO" id="GO:0004523">
    <property type="term" value="F:RNA-DNA hybrid ribonuclease activity"/>
    <property type="evidence" value="ECO:0007669"/>
    <property type="project" value="InterPro"/>
</dbReference>
<dbReference type="Gramene" id="C.cajan_11400.t">
    <property type="protein sequence ID" value="C.cajan_11400.t.cds1"/>
    <property type="gene ID" value="C.cajan_11400"/>
</dbReference>
<feature type="domain" description="RNase H type-1" evidence="1">
    <location>
        <begin position="151"/>
        <end position="272"/>
    </location>
</feature>